<dbReference type="AlphaFoldDB" id="A0AAW9NAS3"/>
<dbReference type="InterPro" id="IPR010982">
    <property type="entry name" value="Lambda_DNA-bd_dom_sf"/>
</dbReference>
<keyword evidence="2" id="KW-1185">Reference proteome</keyword>
<protein>
    <recommendedName>
        <fullName evidence="3">HTH cro/C1-type domain-containing protein</fullName>
    </recommendedName>
</protein>
<dbReference type="RefSeq" id="WP_367407645.1">
    <property type="nucleotide sequence ID" value="NZ_JARNBH010000023.1"/>
</dbReference>
<evidence type="ECO:0008006" key="3">
    <source>
        <dbReference type="Google" id="ProtNLM"/>
    </source>
</evidence>
<dbReference type="CDD" id="cd00093">
    <property type="entry name" value="HTH_XRE"/>
    <property type="match status" value="1"/>
</dbReference>
<gene>
    <name evidence="1" type="ORF">P4706_20775</name>
</gene>
<dbReference type="Gene3D" id="1.10.260.40">
    <property type="entry name" value="lambda repressor-like DNA-binding domains"/>
    <property type="match status" value="1"/>
</dbReference>
<reference evidence="1 2" key="1">
    <citation type="submission" date="2023-03" db="EMBL/GenBank/DDBJ databases">
        <title>Bacillus Genome Sequencing.</title>
        <authorList>
            <person name="Dunlap C."/>
        </authorList>
    </citation>
    <scope>NUCLEOTIDE SEQUENCE [LARGE SCALE GENOMIC DNA]</scope>
    <source>
        <strain evidence="1 2">B-41290</strain>
    </source>
</reference>
<organism evidence="1 2">
    <name type="scientific">Peribacillus castrilensis</name>
    <dbReference type="NCBI Taxonomy" id="2897690"/>
    <lineage>
        <taxon>Bacteria</taxon>
        <taxon>Bacillati</taxon>
        <taxon>Bacillota</taxon>
        <taxon>Bacilli</taxon>
        <taxon>Bacillales</taxon>
        <taxon>Bacillaceae</taxon>
        <taxon>Peribacillus</taxon>
    </lineage>
</organism>
<sequence>MHTIDYFCRLAKITNKDLANLMGCIPQQLNSWKTGRKPIPNHHKEKLCEIFNVPFENNDIFDNREISELDRVKIGIIIENNKLIFNEDLSESLRNDIERNKKLLEAQVEILELVHELKQVLKNNTLMKVLFSEKDFYSQLDKVKALVNEIKNNE</sequence>
<name>A0AAW9NAS3_9BACI</name>
<evidence type="ECO:0000313" key="2">
    <source>
        <dbReference type="Proteomes" id="UP001307168"/>
    </source>
</evidence>
<dbReference type="Proteomes" id="UP001307168">
    <property type="component" value="Unassembled WGS sequence"/>
</dbReference>
<comment type="caution">
    <text evidence="1">The sequence shown here is derived from an EMBL/GenBank/DDBJ whole genome shotgun (WGS) entry which is preliminary data.</text>
</comment>
<dbReference type="EMBL" id="JARNBH010000023">
    <property type="protein sequence ID" value="MEC0275478.1"/>
    <property type="molecule type" value="Genomic_DNA"/>
</dbReference>
<accession>A0AAW9NAS3</accession>
<evidence type="ECO:0000313" key="1">
    <source>
        <dbReference type="EMBL" id="MEC0275478.1"/>
    </source>
</evidence>
<dbReference type="InterPro" id="IPR001387">
    <property type="entry name" value="Cro/C1-type_HTH"/>
</dbReference>
<proteinExistence type="predicted"/>
<dbReference type="SUPFAM" id="SSF47413">
    <property type="entry name" value="lambda repressor-like DNA-binding domains"/>
    <property type="match status" value="1"/>
</dbReference>
<dbReference type="GO" id="GO:0003677">
    <property type="term" value="F:DNA binding"/>
    <property type="evidence" value="ECO:0007669"/>
    <property type="project" value="InterPro"/>
</dbReference>